<dbReference type="CDD" id="cd03801">
    <property type="entry name" value="GT4_PimA-like"/>
    <property type="match status" value="1"/>
</dbReference>
<evidence type="ECO:0000313" key="2">
    <source>
        <dbReference type="EMBL" id="NAS19306.1"/>
    </source>
</evidence>
<proteinExistence type="predicted"/>
<accession>A0A6L9ERM7</accession>
<name>A0A6L9ERM7_CLOBU</name>
<dbReference type="Pfam" id="PF13692">
    <property type="entry name" value="Glyco_trans_1_4"/>
    <property type="match status" value="1"/>
</dbReference>
<evidence type="ECO:0000313" key="3">
    <source>
        <dbReference type="Proteomes" id="UP000474042"/>
    </source>
</evidence>
<dbReference type="EMBL" id="WOFV02000065">
    <property type="protein sequence ID" value="NAS19306.1"/>
    <property type="molecule type" value="Genomic_DNA"/>
</dbReference>
<dbReference type="Gene3D" id="3.40.50.2000">
    <property type="entry name" value="Glycogen Phosphorylase B"/>
    <property type="match status" value="2"/>
</dbReference>
<dbReference type="GO" id="GO:0016757">
    <property type="term" value="F:glycosyltransferase activity"/>
    <property type="evidence" value="ECO:0007669"/>
    <property type="project" value="TreeGrafter"/>
</dbReference>
<comment type="caution">
    <text evidence="2">The sequence shown here is derived from an EMBL/GenBank/DDBJ whole genome shotgun (WGS) entry which is preliminary data.</text>
</comment>
<organism evidence="2 3">
    <name type="scientific">Clostridium butyricum</name>
    <dbReference type="NCBI Taxonomy" id="1492"/>
    <lineage>
        <taxon>Bacteria</taxon>
        <taxon>Bacillati</taxon>
        <taxon>Bacillota</taxon>
        <taxon>Clostridia</taxon>
        <taxon>Eubacteriales</taxon>
        <taxon>Clostridiaceae</taxon>
        <taxon>Clostridium</taxon>
    </lineage>
</organism>
<dbReference type="PANTHER" id="PTHR46401:SF2">
    <property type="entry name" value="GLYCOSYLTRANSFERASE WBBK-RELATED"/>
    <property type="match status" value="1"/>
</dbReference>
<keyword evidence="1 2" id="KW-0808">Transferase</keyword>
<dbReference type="PANTHER" id="PTHR46401">
    <property type="entry name" value="GLYCOSYLTRANSFERASE WBBK-RELATED"/>
    <property type="match status" value="1"/>
</dbReference>
<reference evidence="2 3" key="1">
    <citation type="submission" date="2020-01" db="EMBL/GenBank/DDBJ databases">
        <title>Genome sequence of a 1,3-propanediol producer, Clostridium butyricum S3.</title>
        <authorList>
            <person name="Zhou J."/>
        </authorList>
    </citation>
    <scope>NUCLEOTIDE SEQUENCE [LARGE SCALE GENOMIC DNA]</scope>
    <source>
        <strain evidence="2 3">S3</strain>
    </source>
</reference>
<dbReference type="SUPFAM" id="SSF53756">
    <property type="entry name" value="UDP-Glycosyltransferase/glycogen phosphorylase"/>
    <property type="match status" value="1"/>
</dbReference>
<dbReference type="Proteomes" id="UP000474042">
    <property type="component" value="Unassembled WGS sequence"/>
</dbReference>
<gene>
    <name evidence="2" type="ORF">GND98_015940</name>
</gene>
<evidence type="ECO:0000256" key="1">
    <source>
        <dbReference type="ARBA" id="ARBA00022679"/>
    </source>
</evidence>
<dbReference type="GO" id="GO:0009103">
    <property type="term" value="P:lipopolysaccharide biosynthetic process"/>
    <property type="evidence" value="ECO:0007669"/>
    <property type="project" value="TreeGrafter"/>
</dbReference>
<protein>
    <submittedName>
        <fullName evidence="2">Glycosyltransferase</fullName>
    </submittedName>
</protein>
<sequence length="418" mass="48631">MKKVLFLTTRLISPINDGRKVVLYNYCKGLVEQHNCEVRLFSLIDDEERNIKQPSFISKVYFGKMPSRLEKIKNLLNNSLILNKWPFQVSLYYSKSTQKKINNIIKEYKPDIVICDMARTAEYFKHLDDKKYNKILDMDDLLSKRYYRQIESRTISLNSIGALANKLPKILQNLIKNPLVMKSIMFKEAKLLSKYEINISKYYRSIVFVSPIEAKEFNKKIHKNKSIDITIGVDYDYFSEKVIKNKKSNYVVFLGNMNVAHNRDSVNNFLENIFPHILKEYPNCIFRVVGKCNENYKNILKKYKNVEVTGEVDDIRKHVQDCAVSVAPLLYGTGIKTKILETMAMGVSVITNDIGNEGIGLENNKQIIIEKNLDKMGIAVLRLLNDVNLQNKISKEADEYIKNNHKWNDILEKFKDVI</sequence>
<dbReference type="AlphaFoldDB" id="A0A6L9ERM7"/>